<evidence type="ECO:0000256" key="6">
    <source>
        <dbReference type="ARBA" id="ARBA00022624"/>
    </source>
</evidence>
<dbReference type="CDD" id="cd01562">
    <property type="entry name" value="Thr-dehyd"/>
    <property type="match status" value="1"/>
</dbReference>
<dbReference type="SUPFAM" id="SSF53686">
    <property type="entry name" value="Tryptophan synthase beta subunit-like PLP-dependent enzymes"/>
    <property type="match status" value="1"/>
</dbReference>
<dbReference type="PANTHER" id="PTHR48078:SF11">
    <property type="entry name" value="THREONINE DEHYDRATASE, MITOCHONDRIAL"/>
    <property type="match status" value="1"/>
</dbReference>
<dbReference type="GO" id="GO:0030170">
    <property type="term" value="F:pyridoxal phosphate binding"/>
    <property type="evidence" value="ECO:0007669"/>
    <property type="project" value="InterPro"/>
</dbReference>
<dbReference type="Pfam" id="PF00291">
    <property type="entry name" value="PALP"/>
    <property type="match status" value="1"/>
</dbReference>
<dbReference type="UniPathway" id="UPA00047">
    <property type="reaction ID" value="UER00054"/>
</dbReference>
<sequence>MKVPPSVKATIDSLFKDVIRAKVYDVAIETPLQYAKFASKRLQNRVFLKREDLQPVFSFKLRGAYNKIANLTMDQKKKGIVACSAGNHAQGVAMSARSLDIPATIVMPKTTPKIKVASVERLGGTVLLDGDNYTEAYERALTIVKNESKALVHPFDDPLVIAGQGTIAMEIIKQFKGESIDAVFVCCGGGGMLSGISAFMKTVFPNTKIIGVEAADAAGMTRSIEAGEVVSLDHVGIFADGAAVKRVGDLTFDICNELVDEMVTVDSDEICQAIRDTYYDTRAIMEPAGALAMAGANKWVRENKISAQNLAVVCSGANMDFNQLRFISDRAESSEKLIAIQIPEQPGAFKQLYYDLAYSNIKNTPRSITEFSYRYAARAKAYIILSFGITGPEDASTVLRLLKIKGYEIFDLEGNEMAKLHARYLGGGRASLDDEVLYRFAFPERPGALEDFLNFVSDEQRAVPYNVTMFHYRNRGSLENSVLVGMQIAKTDKKDLEHFLDQLGFDYFDETRNLVYNQFLCENGI</sequence>
<dbReference type="InterPro" id="IPR005787">
    <property type="entry name" value="Thr_deHydtase_biosynth"/>
</dbReference>
<dbReference type="GO" id="GO:0003941">
    <property type="term" value="F:L-serine ammonia-lyase activity"/>
    <property type="evidence" value="ECO:0007669"/>
    <property type="project" value="TreeGrafter"/>
</dbReference>
<dbReference type="GO" id="GO:0009097">
    <property type="term" value="P:isoleucine biosynthetic process"/>
    <property type="evidence" value="ECO:0007669"/>
    <property type="project" value="UniProtKB-UniRule"/>
</dbReference>
<evidence type="ECO:0000313" key="13">
    <source>
        <dbReference type="EMBL" id="CAD8428577.1"/>
    </source>
</evidence>
<dbReference type="GO" id="GO:0004794">
    <property type="term" value="F:threonine deaminase activity"/>
    <property type="evidence" value="ECO:0007669"/>
    <property type="project" value="UniProtKB-UniRule"/>
</dbReference>
<gene>
    <name evidence="13" type="ORF">LAMO00422_LOCUS271</name>
</gene>
<dbReference type="InterPro" id="IPR036052">
    <property type="entry name" value="TrpB-like_PALP_sf"/>
</dbReference>
<comment type="similarity">
    <text evidence="4 11">Belongs to the serine/threonine dehydratase family.</text>
</comment>
<dbReference type="NCBIfam" id="NF006674">
    <property type="entry name" value="PRK09224.1"/>
    <property type="match status" value="1"/>
</dbReference>
<dbReference type="InterPro" id="IPR050147">
    <property type="entry name" value="Ser/Thr_Dehydratase"/>
</dbReference>
<evidence type="ECO:0000259" key="12">
    <source>
        <dbReference type="PROSITE" id="PS51672"/>
    </source>
</evidence>
<dbReference type="InterPro" id="IPR045865">
    <property type="entry name" value="ACT-like_dom_sf"/>
</dbReference>
<dbReference type="NCBIfam" id="TIGR01124">
    <property type="entry name" value="ilvA_2Cterm"/>
    <property type="match status" value="1"/>
</dbReference>
<evidence type="ECO:0000256" key="7">
    <source>
        <dbReference type="ARBA" id="ARBA00022737"/>
    </source>
</evidence>
<dbReference type="GO" id="GO:0006565">
    <property type="term" value="P:L-serine catabolic process"/>
    <property type="evidence" value="ECO:0007669"/>
    <property type="project" value="TreeGrafter"/>
</dbReference>
<keyword evidence="7" id="KW-0677">Repeat</keyword>
<dbReference type="InterPro" id="IPR001926">
    <property type="entry name" value="TrpB-like_PALP"/>
</dbReference>
<evidence type="ECO:0000256" key="10">
    <source>
        <dbReference type="ARBA" id="ARBA00023304"/>
    </source>
</evidence>
<name>A0A7S0CPQ1_9EUKA</name>
<dbReference type="EC" id="4.3.1.19" evidence="11"/>
<dbReference type="SUPFAM" id="SSF55021">
    <property type="entry name" value="ACT-like"/>
    <property type="match status" value="2"/>
</dbReference>
<dbReference type="FunFam" id="3.40.50.1100:FF:000008">
    <property type="entry name" value="L-threonine dehydratase"/>
    <property type="match status" value="1"/>
</dbReference>
<evidence type="ECO:0000256" key="8">
    <source>
        <dbReference type="ARBA" id="ARBA00022898"/>
    </source>
</evidence>
<dbReference type="GO" id="GO:0006567">
    <property type="term" value="P:L-threonine catabolic process"/>
    <property type="evidence" value="ECO:0007669"/>
    <property type="project" value="TreeGrafter"/>
</dbReference>
<dbReference type="AlphaFoldDB" id="A0A7S0CPQ1"/>
<dbReference type="Pfam" id="PF00585">
    <property type="entry name" value="Thr_dehydrat_C"/>
    <property type="match status" value="2"/>
</dbReference>
<dbReference type="PROSITE" id="PS51672">
    <property type="entry name" value="ACT_LIKE"/>
    <property type="match status" value="1"/>
</dbReference>
<dbReference type="Gene3D" id="3.40.50.1100">
    <property type="match status" value="2"/>
</dbReference>
<proteinExistence type="inferred from homology"/>
<comment type="cofactor">
    <cofactor evidence="2 11">
        <name>pyridoxal 5'-phosphate</name>
        <dbReference type="ChEBI" id="CHEBI:597326"/>
    </cofactor>
</comment>
<evidence type="ECO:0000256" key="2">
    <source>
        <dbReference type="ARBA" id="ARBA00001933"/>
    </source>
</evidence>
<comment type="pathway">
    <text evidence="3 11">Amino-acid biosynthesis; L-isoleucine biosynthesis; 2-oxobutanoate from L-threonine: step 1/1.</text>
</comment>
<evidence type="ECO:0000256" key="4">
    <source>
        <dbReference type="ARBA" id="ARBA00010869"/>
    </source>
</evidence>
<evidence type="ECO:0000256" key="5">
    <source>
        <dbReference type="ARBA" id="ARBA00022605"/>
    </source>
</evidence>
<dbReference type="EMBL" id="HBEM01000374">
    <property type="protein sequence ID" value="CAD8428577.1"/>
    <property type="molecule type" value="Transcribed_RNA"/>
</dbReference>
<comment type="catalytic activity">
    <reaction evidence="1 11">
        <text>L-threonine = 2-oxobutanoate + NH4(+)</text>
        <dbReference type="Rhea" id="RHEA:22108"/>
        <dbReference type="ChEBI" id="CHEBI:16763"/>
        <dbReference type="ChEBI" id="CHEBI:28938"/>
        <dbReference type="ChEBI" id="CHEBI:57926"/>
        <dbReference type="EC" id="4.3.1.19"/>
    </reaction>
</comment>
<dbReference type="InterPro" id="IPR001721">
    <property type="entry name" value="TD_ACT-like"/>
</dbReference>
<dbReference type="Gene3D" id="3.40.1020.10">
    <property type="entry name" value="Biosynthetic Threonine Deaminase, Domain 3"/>
    <property type="match status" value="1"/>
</dbReference>
<keyword evidence="5 11" id="KW-0028">Amino-acid biosynthesis</keyword>
<protein>
    <recommendedName>
        <fullName evidence="11">Threonine dehydratase</fullName>
        <ecNumber evidence="11">4.3.1.19</ecNumber>
    </recommendedName>
    <alternativeName>
        <fullName evidence="11">Threonine deaminase</fullName>
    </alternativeName>
</protein>
<evidence type="ECO:0000256" key="3">
    <source>
        <dbReference type="ARBA" id="ARBA00004810"/>
    </source>
</evidence>
<keyword evidence="10 11" id="KW-0100">Branched-chain amino acid biosynthesis</keyword>
<organism evidence="13">
    <name type="scientific">Amorphochlora amoebiformis</name>
    <dbReference type="NCBI Taxonomy" id="1561963"/>
    <lineage>
        <taxon>Eukaryota</taxon>
        <taxon>Sar</taxon>
        <taxon>Rhizaria</taxon>
        <taxon>Cercozoa</taxon>
        <taxon>Chlorarachniophyceae</taxon>
        <taxon>Amorphochlora</taxon>
    </lineage>
</organism>
<dbReference type="InterPro" id="IPR038110">
    <property type="entry name" value="TD_ACT-like_sf"/>
</dbReference>
<evidence type="ECO:0000256" key="1">
    <source>
        <dbReference type="ARBA" id="ARBA00001274"/>
    </source>
</evidence>
<reference evidence="13" key="1">
    <citation type="submission" date="2021-01" db="EMBL/GenBank/DDBJ databases">
        <authorList>
            <person name="Corre E."/>
            <person name="Pelletier E."/>
            <person name="Niang G."/>
            <person name="Scheremetjew M."/>
            <person name="Finn R."/>
            <person name="Kale V."/>
            <person name="Holt S."/>
            <person name="Cochrane G."/>
            <person name="Meng A."/>
            <person name="Brown T."/>
            <person name="Cohen L."/>
        </authorList>
    </citation>
    <scope>NUCLEOTIDE SEQUENCE</scope>
    <source>
        <strain evidence="13">CCMP2058</strain>
    </source>
</reference>
<evidence type="ECO:0000256" key="9">
    <source>
        <dbReference type="ARBA" id="ARBA00023239"/>
    </source>
</evidence>
<accession>A0A7S0CPQ1</accession>
<dbReference type="CDD" id="cd04907">
    <property type="entry name" value="ACT_ThrD-I_2"/>
    <property type="match status" value="1"/>
</dbReference>
<keyword evidence="9 11" id="KW-0456">Lyase</keyword>
<keyword evidence="8 11" id="KW-0663">Pyridoxal phosphate</keyword>
<evidence type="ECO:0000256" key="11">
    <source>
        <dbReference type="RuleBase" id="RU362012"/>
    </source>
</evidence>
<keyword evidence="6 11" id="KW-0412">Isoleucine biosynthesis</keyword>
<dbReference type="InterPro" id="IPR000634">
    <property type="entry name" value="Ser/Thr_deHydtase_PyrdxlP-BS"/>
</dbReference>
<dbReference type="PROSITE" id="PS00165">
    <property type="entry name" value="DEHYDRATASE_SER_THR"/>
    <property type="match status" value="1"/>
</dbReference>
<dbReference type="PANTHER" id="PTHR48078">
    <property type="entry name" value="THREONINE DEHYDRATASE, MITOCHONDRIAL-RELATED"/>
    <property type="match status" value="1"/>
</dbReference>
<feature type="domain" description="ACT-like" evidence="12">
    <location>
        <begin position="436"/>
        <end position="512"/>
    </location>
</feature>